<comment type="caution">
    <text evidence="2">The sequence shown here is derived from an EMBL/GenBank/DDBJ whole genome shotgun (WGS) entry which is preliminary data.</text>
</comment>
<organism evidence="2 3">
    <name type="scientific">Micromonospora sonchi</name>
    <dbReference type="NCBI Taxonomy" id="1763543"/>
    <lineage>
        <taxon>Bacteria</taxon>
        <taxon>Bacillati</taxon>
        <taxon>Actinomycetota</taxon>
        <taxon>Actinomycetes</taxon>
        <taxon>Micromonosporales</taxon>
        <taxon>Micromonosporaceae</taxon>
        <taxon>Micromonospora</taxon>
    </lineage>
</organism>
<evidence type="ECO:0000313" key="2">
    <source>
        <dbReference type="EMBL" id="GGM27657.1"/>
    </source>
</evidence>
<evidence type="ECO:0000256" key="1">
    <source>
        <dbReference type="SAM" id="MobiDB-lite"/>
    </source>
</evidence>
<dbReference type="EMBL" id="BMNB01000003">
    <property type="protein sequence ID" value="GGM27657.1"/>
    <property type="molecule type" value="Genomic_DNA"/>
</dbReference>
<dbReference type="AlphaFoldDB" id="A0A917TL74"/>
<gene>
    <name evidence="2" type="ORF">GCM10011608_10590</name>
</gene>
<name>A0A917TL74_9ACTN</name>
<dbReference type="Proteomes" id="UP000608890">
    <property type="component" value="Unassembled WGS sequence"/>
</dbReference>
<feature type="compositionally biased region" description="Basic and acidic residues" evidence="1">
    <location>
        <begin position="1"/>
        <end position="12"/>
    </location>
</feature>
<sequence>MGLFKQKADEFLHAQQDAKSNPSPGNRRRLEEARQALKATPEAAWQRQATAGLAHQQSVWDREINGPR</sequence>
<keyword evidence="3" id="KW-1185">Reference proteome</keyword>
<evidence type="ECO:0000313" key="3">
    <source>
        <dbReference type="Proteomes" id="UP000608890"/>
    </source>
</evidence>
<dbReference type="RefSeq" id="WP_189041100.1">
    <property type="nucleotide sequence ID" value="NZ_BMNB01000003.1"/>
</dbReference>
<protein>
    <submittedName>
        <fullName evidence="2">Uncharacterized protein</fullName>
    </submittedName>
</protein>
<accession>A0A917TL74</accession>
<proteinExistence type="predicted"/>
<reference evidence="2" key="1">
    <citation type="journal article" date="2014" name="Int. J. Syst. Evol. Microbiol.">
        <title>Complete genome sequence of Corynebacterium casei LMG S-19264T (=DSM 44701T), isolated from a smear-ripened cheese.</title>
        <authorList>
            <consortium name="US DOE Joint Genome Institute (JGI-PGF)"/>
            <person name="Walter F."/>
            <person name="Albersmeier A."/>
            <person name="Kalinowski J."/>
            <person name="Ruckert C."/>
        </authorList>
    </citation>
    <scope>NUCLEOTIDE SEQUENCE</scope>
    <source>
        <strain evidence="2">CGMCC 4.7312</strain>
    </source>
</reference>
<feature type="region of interest" description="Disordered" evidence="1">
    <location>
        <begin position="1"/>
        <end position="68"/>
    </location>
</feature>
<reference evidence="2" key="2">
    <citation type="submission" date="2020-09" db="EMBL/GenBank/DDBJ databases">
        <authorList>
            <person name="Sun Q."/>
            <person name="Zhou Y."/>
        </authorList>
    </citation>
    <scope>NUCLEOTIDE SEQUENCE</scope>
    <source>
        <strain evidence="2">CGMCC 4.7312</strain>
    </source>
</reference>